<dbReference type="GO" id="GO:0003712">
    <property type="term" value="F:transcription coregulator activity"/>
    <property type="evidence" value="ECO:0007669"/>
    <property type="project" value="InterPro"/>
</dbReference>
<dbReference type="Gene3D" id="1.10.246.20">
    <property type="entry name" value="Coactivator CBP, KIX domain"/>
    <property type="match status" value="1"/>
</dbReference>
<reference evidence="2" key="2">
    <citation type="submission" date="2023-04" db="EMBL/GenBank/DDBJ databases">
        <authorList>
            <person name="Bruccoleri R.E."/>
            <person name="Oakeley E.J."/>
            <person name="Faust A.-M."/>
            <person name="Dessus-Babus S."/>
            <person name="Altorfer M."/>
            <person name="Burckhardt D."/>
            <person name="Oertli M."/>
            <person name="Naumann U."/>
            <person name="Petersen F."/>
            <person name="Wong J."/>
        </authorList>
    </citation>
    <scope>NUCLEOTIDE SEQUENCE</scope>
    <source>
        <strain evidence="2">GSM-AAB239-AS_SAM_17_03QT</strain>
        <tissue evidence="2">Leaf</tissue>
    </source>
</reference>
<dbReference type="InterPro" id="IPR036529">
    <property type="entry name" value="KIX_dom_sf"/>
</dbReference>
<proteinExistence type="predicted"/>
<organism evidence="2 3">
    <name type="scientific">Iris pallida</name>
    <name type="common">Sweet iris</name>
    <dbReference type="NCBI Taxonomy" id="29817"/>
    <lineage>
        <taxon>Eukaryota</taxon>
        <taxon>Viridiplantae</taxon>
        <taxon>Streptophyta</taxon>
        <taxon>Embryophyta</taxon>
        <taxon>Tracheophyta</taxon>
        <taxon>Spermatophyta</taxon>
        <taxon>Magnoliopsida</taxon>
        <taxon>Liliopsida</taxon>
        <taxon>Asparagales</taxon>
        <taxon>Iridaceae</taxon>
        <taxon>Iridoideae</taxon>
        <taxon>Irideae</taxon>
        <taxon>Iris</taxon>
    </lineage>
</organism>
<accession>A0AAX6DMJ1</accession>
<evidence type="ECO:0000256" key="1">
    <source>
        <dbReference type="ARBA" id="ARBA00023242"/>
    </source>
</evidence>
<evidence type="ECO:0000313" key="3">
    <source>
        <dbReference type="Proteomes" id="UP001140949"/>
    </source>
</evidence>
<keyword evidence="3" id="KW-1185">Reference proteome</keyword>
<dbReference type="GO" id="GO:0006355">
    <property type="term" value="P:regulation of DNA-templated transcription"/>
    <property type="evidence" value="ECO:0007669"/>
    <property type="project" value="InterPro"/>
</dbReference>
<dbReference type="EMBL" id="JANAVB010043220">
    <property type="protein sequence ID" value="KAJ6792987.1"/>
    <property type="molecule type" value="Genomic_DNA"/>
</dbReference>
<sequence length="430" mass="46748">MPRPGPRPYECVRRAWHSDRHQPVRGSLIQEIFSSIQVNSRVANQVHNPRTQKNKEWQEKMPMVVLKAEEVMYSKANSEAEYMDLKTLWERTNDAIDTIIRRDDTTEAEGDLLQPCIEAALNLGCIPRRASRSQHHNNPGCYLSSTTGGESTTAAASFLKIPDINMLVGKHLGSSTCSLPRPPPILYPGSATIPFPSQFETWTVAGVNHSDSNVLSLVPDAGFGPNDPISVSAPSPDTIVPWQSTIGLSVPVGTYTWPRFGCVYPLCYNDEQPNPSTHLPFLKPPEPSTSAIPVPCLPSICEAGMDCLHNFLCLDNAAGASNTSSNFEEGSENRPGVVCDLSLRLGLSPPPSLDAKSVWTQEVEDVGSSSSYNNGSKFSCPSRSRTRVINFGSSFSSSKDEGCDFFLVGATDGPLESCSSQRSSGRFGCF</sequence>
<dbReference type="PANTHER" id="PTHR35300">
    <property type="entry name" value="COACTIVATOR CBP, KIX DOMAIN-CONTAINING PROTEIN-RELATED"/>
    <property type="match status" value="1"/>
</dbReference>
<dbReference type="PANTHER" id="PTHR35300:SF4">
    <property type="entry name" value="HISTONE ACETYLTRANSFERASE"/>
    <property type="match status" value="1"/>
</dbReference>
<evidence type="ECO:0000313" key="2">
    <source>
        <dbReference type="EMBL" id="KAJ6792987.1"/>
    </source>
</evidence>
<reference evidence="2" key="1">
    <citation type="journal article" date="2023" name="GigaByte">
        <title>Genome assembly of the bearded iris, Iris pallida Lam.</title>
        <authorList>
            <person name="Bruccoleri R.E."/>
            <person name="Oakeley E.J."/>
            <person name="Faust A.M.E."/>
            <person name="Altorfer M."/>
            <person name="Dessus-Babus S."/>
            <person name="Burckhardt D."/>
            <person name="Oertli M."/>
            <person name="Naumann U."/>
            <person name="Petersen F."/>
            <person name="Wong J."/>
        </authorList>
    </citation>
    <scope>NUCLEOTIDE SEQUENCE</scope>
    <source>
        <strain evidence="2">GSM-AAB239-AS_SAM_17_03QT</strain>
    </source>
</reference>
<dbReference type="AlphaFoldDB" id="A0AAX6DMJ1"/>
<name>A0AAX6DMJ1_IRIPA</name>
<protein>
    <recommendedName>
        <fullName evidence="4">Histone acetyltransferase</fullName>
    </recommendedName>
</protein>
<gene>
    <name evidence="2" type="ORF">M6B38_112210</name>
</gene>
<keyword evidence="1" id="KW-0539">Nucleus</keyword>
<evidence type="ECO:0008006" key="4">
    <source>
        <dbReference type="Google" id="ProtNLM"/>
    </source>
</evidence>
<comment type="caution">
    <text evidence="2">The sequence shown here is derived from an EMBL/GenBank/DDBJ whole genome shotgun (WGS) entry which is preliminary data.</text>
</comment>
<dbReference type="Proteomes" id="UP001140949">
    <property type="component" value="Unassembled WGS sequence"/>
</dbReference>